<dbReference type="InterPro" id="IPR015421">
    <property type="entry name" value="PyrdxlP-dep_Trfase_major"/>
</dbReference>
<dbReference type="PANTHER" id="PTHR43643">
    <property type="entry name" value="HISTIDINOL-PHOSPHATE AMINOTRANSFERASE 2"/>
    <property type="match status" value="1"/>
</dbReference>
<dbReference type="AlphaFoldDB" id="A0A484HK32"/>
<dbReference type="GO" id="GO:0000105">
    <property type="term" value="P:L-histidine biosynthetic process"/>
    <property type="evidence" value="ECO:0007669"/>
    <property type="project" value="UniProtKB-UniRule"/>
</dbReference>
<gene>
    <name evidence="9 11" type="primary">hisC</name>
    <name evidence="11" type="ORF">EPICR_20405</name>
</gene>
<evidence type="ECO:0000256" key="5">
    <source>
        <dbReference type="ARBA" id="ARBA00022576"/>
    </source>
</evidence>
<name>A0A484HK32_9BACT</name>
<keyword evidence="9" id="KW-0368">Histidine biosynthesis</keyword>
<protein>
    <recommendedName>
        <fullName evidence="9">Histidinol-phosphate aminotransferase</fullName>
        <ecNumber evidence="9">2.6.1.9</ecNumber>
    </recommendedName>
    <alternativeName>
        <fullName evidence="9">Imidazole acetol-phosphate transaminase</fullName>
    </alternativeName>
</protein>
<evidence type="ECO:0000313" key="11">
    <source>
        <dbReference type="EMBL" id="VEN73934.1"/>
    </source>
</evidence>
<evidence type="ECO:0000256" key="8">
    <source>
        <dbReference type="ARBA" id="ARBA00047481"/>
    </source>
</evidence>
<dbReference type="InterPro" id="IPR004839">
    <property type="entry name" value="Aminotransferase_I/II_large"/>
</dbReference>
<comment type="cofactor">
    <cofactor evidence="1 9">
        <name>pyridoxal 5'-phosphate</name>
        <dbReference type="ChEBI" id="CHEBI:597326"/>
    </cofactor>
</comment>
<dbReference type="InterPro" id="IPR005861">
    <property type="entry name" value="HisP_aminotrans"/>
</dbReference>
<dbReference type="UniPathway" id="UPA00031">
    <property type="reaction ID" value="UER00012"/>
</dbReference>
<dbReference type="GO" id="GO:0030170">
    <property type="term" value="F:pyridoxal phosphate binding"/>
    <property type="evidence" value="ECO:0007669"/>
    <property type="project" value="InterPro"/>
</dbReference>
<comment type="pathway">
    <text evidence="2 9">Amino-acid biosynthesis; L-histidine biosynthesis; L-histidine from 5-phospho-alpha-D-ribose 1-diphosphate: step 7/9.</text>
</comment>
<sequence length="369" mass="40043">MTQDMKAIVPGHIRAIEPYRPGRRIEDIQRERGLSDIKKMASNENPLGCSPHVRAAVTDSLEALNRYPDGNGNGLREKIALKMGLEKEHIVLGNGSDDLITMLARAFLREGDEAVALSPSFSMYGIAIQSAGARPVFAPLKSFGIDPDAVIDAVSPQTRMVFLCNPNNPTGTILTRERLEYLLERLPAHVTVVLDEAYIEFVRDPDCASGRDFIQSGRPVAALRTFSKIYGLAGLRVGYGMAPAWMADILNRIRGPFNTSSPAQAGACAALDDEDFADRSRKLTWEGLDFLSAALDEMGIDHVPSQANFLLMDVGDADAVFEKLLSKGIIARSMSGAGLPRHIRISAGLPVENQAFVDALKNILNAGVK</sequence>
<dbReference type="Gene3D" id="3.90.1150.10">
    <property type="entry name" value="Aspartate Aminotransferase, domain 1"/>
    <property type="match status" value="1"/>
</dbReference>
<evidence type="ECO:0000259" key="10">
    <source>
        <dbReference type="Pfam" id="PF00155"/>
    </source>
</evidence>
<dbReference type="InterPro" id="IPR015422">
    <property type="entry name" value="PyrdxlP-dep_Trfase_small"/>
</dbReference>
<dbReference type="InterPro" id="IPR050106">
    <property type="entry name" value="HistidinolP_aminotransfase"/>
</dbReference>
<comment type="similarity">
    <text evidence="3 9">Belongs to the class-II pyridoxal-phosphate-dependent aminotransferase family. Histidinol-phosphate aminotransferase subfamily.</text>
</comment>
<feature type="domain" description="Aminotransferase class I/classII large" evidence="10">
    <location>
        <begin position="38"/>
        <end position="358"/>
    </location>
</feature>
<dbReference type="InterPro" id="IPR015424">
    <property type="entry name" value="PyrdxlP-dep_Trfase"/>
</dbReference>
<evidence type="ECO:0000256" key="6">
    <source>
        <dbReference type="ARBA" id="ARBA00022679"/>
    </source>
</evidence>
<feature type="modified residue" description="N6-(pyridoxal phosphate)lysine" evidence="9">
    <location>
        <position position="228"/>
    </location>
</feature>
<keyword evidence="5 9" id="KW-0032">Aminotransferase</keyword>
<dbReference type="SUPFAM" id="SSF53383">
    <property type="entry name" value="PLP-dependent transferases"/>
    <property type="match status" value="1"/>
</dbReference>
<evidence type="ECO:0000256" key="3">
    <source>
        <dbReference type="ARBA" id="ARBA00007970"/>
    </source>
</evidence>
<dbReference type="Pfam" id="PF00155">
    <property type="entry name" value="Aminotran_1_2"/>
    <property type="match status" value="1"/>
</dbReference>
<comment type="catalytic activity">
    <reaction evidence="8 9">
        <text>L-histidinol phosphate + 2-oxoglutarate = 3-(imidazol-4-yl)-2-oxopropyl phosphate + L-glutamate</text>
        <dbReference type="Rhea" id="RHEA:23744"/>
        <dbReference type="ChEBI" id="CHEBI:16810"/>
        <dbReference type="ChEBI" id="CHEBI:29985"/>
        <dbReference type="ChEBI" id="CHEBI:57766"/>
        <dbReference type="ChEBI" id="CHEBI:57980"/>
        <dbReference type="EC" id="2.6.1.9"/>
    </reaction>
</comment>
<evidence type="ECO:0000256" key="1">
    <source>
        <dbReference type="ARBA" id="ARBA00001933"/>
    </source>
</evidence>
<evidence type="ECO:0000256" key="7">
    <source>
        <dbReference type="ARBA" id="ARBA00022898"/>
    </source>
</evidence>
<dbReference type="PANTHER" id="PTHR43643:SF3">
    <property type="entry name" value="HISTIDINOL-PHOSPHATE AMINOTRANSFERASE"/>
    <property type="match status" value="1"/>
</dbReference>
<reference evidence="11" key="1">
    <citation type="submission" date="2019-01" db="EMBL/GenBank/DDBJ databases">
        <authorList>
            <consortium name="Genoscope - CEA"/>
            <person name="William W."/>
        </authorList>
    </citation>
    <scope>NUCLEOTIDE SEQUENCE</scope>
    <source>
        <strain evidence="11">CR-1</strain>
    </source>
</reference>
<keyword evidence="6 9" id="KW-0808">Transferase</keyword>
<dbReference type="HAMAP" id="MF_01023">
    <property type="entry name" value="HisC_aminotrans_2"/>
    <property type="match status" value="1"/>
</dbReference>
<dbReference type="GO" id="GO:0004400">
    <property type="term" value="F:histidinol-phosphate transaminase activity"/>
    <property type="evidence" value="ECO:0007669"/>
    <property type="project" value="UniProtKB-UniRule"/>
</dbReference>
<dbReference type="EMBL" id="CAACVI010000012">
    <property type="protein sequence ID" value="VEN73934.1"/>
    <property type="molecule type" value="Genomic_DNA"/>
</dbReference>
<evidence type="ECO:0000256" key="9">
    <source>
        <dbReference type="HAMAP-Rule" id="MF_01023"/>
    </source>
</evidence>
<accession>A0A484HK32</accession>
<dbReference type="CDD" id="cd00609">
    <property type="entry name" value="AAT_like"/>
    <property type="match status" value="1"/>
</dbReference>
<evidence type="ECO:0000256" key="4">
    <source>
        <dbReference type="ARBA" id="ARBA00011738"/>
    </source>
</evidence>
<keyword evidence="9" id="KW-0028">Amino-acid biosynthesis</keyword>
<keyword evidence="7 9" id="KW-0663">Pyridoxal phosphate</keyword>
<evidence type="ECO:0000256" key="2">
    <source>
        <dbReference type="ARBA" id="ARBA00005011"/>
    </source>
</evidence>
<dbReference type="Gene3D" id="3.40.640.10">
    <property type="entry name" value="Type I PLP-dependent aspartate aminotransferase-like (Major domain)"/>
    <property type="match status" value="1"/>
</dbReference>
<dbReference type="EC" id="2.6.1.9" evidence="9"/>
<dbReference type="NCBIfam" id="TIGR01141">
    <property type="entry name" value="hisC"/>
    <property type="match status" value="1"/>
</dbReference>
<organism evidence="11">
    <name type="scientific">uncultured Desulfobacteraceae bacterium</name>
    <dbReference type="NCBI Taxonomy" id="218296"/>
    <lineage>
        <taxon>Bacteria</taxon>
        <taxon>Pseudomonadati</taxon>
        <taxon>Thermodesulfobacteriota</taxon>
        <taxon>Desulfobacteria</taxon>
        <taxon>Desulfobacterales</taxon>
        <taxon>Desulfobacteraceae</taxon>
        <taxon>environmental samples</taxon>
    </lineage>
</organism>
<comment type="subunit">
    <text evidence="4 9">Homodimer.</text>
</comment>
<proteinExistence type="inferred from homology"/>